<accession>W9R687</accession>
<protein>
    <submittedName>
        <fullName evidence="6">DNA-directed RNA polymerase III subunit RPC4</fullName>
    </submittedName>
</protein>
<dbReference type="AlphaFoldDB" id="W9R687"/>
<dbReference type="InterPro" id="IPR007811">
    <property type="entry name" value="RPC4"/>
</dbReference>
<dbReference type="PANTHER" id="PTHR13408:SF0">
    <property type="entry name" value="DNA-DIRECTED RNA POLYMERASE III SUBUNIT RPC4"/>
    <property type="match status" value="1"/>
</dbReference>
<evidence type="ECO:0000256" key="3">
    <source>
        <dbReference type="ARBA" id="ARBA00023163"/>
    </source>
</evidence>
<evidence type="ECO:0000256" key="4">
    <source>
        <dbReference type="ARBA" id="ARBA00023242"/>
    </source>
</evidence>
<evidence type="ECO:0000256" key="2">
    <source>
        <dbReference type="ARBA" id="ARBA00022478"/>
    </source>
</evidence>
<keyword evidence="2 6" id="KW-0240">DNA-directed RNA polymerase</keyword>
<evidence type="ECO:0000256" key="5">
    <source>
        <dbReference type="SAM" id="MobiDB-lite"/>
    </source>
</evidence>
<evidence type="ECO:0000313" key="7">
    <source>
        <dbReference type="Proteomes" id="UP000030645"/>
    </source>
</evidence>
<dbReference type="GO" id="GO:0042797">
    <property type="term" value="P:tRNA transcription by RNA polymerase III"/>
    <property type="evidence" value="ECO:0007669"/>
    <property type="project" value="TreeGrafter"/>
</dbReference>
<evidence type="ECO:0000256" key="1">
    <source>
        <dbReference type="ARBA" id="ARBA00004123"/>
    </source>
</evidence>
<dbReference type="GO" id="GO:0003677">
    <property type="term" value="F:DNA binding"/>
    <property type="evidence" value="ECO:0007669"/>
    <property type="project" value="InterPro"/>
</dbReference>
<reference evidence="7" key="1">
    <citation type="submission" date="2013-01" db="EMBL/GenBank/DDBJ databases">
        <title>Draft Genome Sequence of a Mulberry Tree, Morus notabilis C.K. Schneid.</title>
        <authorList>
            <person name="He N."/>
            <person name="Zhao S."/>
        </authorList>
    </citation>
    <scope>NUCLEOTIDE SEQUENCE</scope>
</reference>
<dbReference type="eggNOG" id="KOG3122">
    <property type="taxonomic scope" value="Eukaryota"/>
</dbReference>
<keyword evidence="3" id="KW-0804">Transcription</keyword>
<name>W9R687_9ROSA</name>
<organism evidence="6 7">
    <name type="scientific">Morus notabilis</name>
    <dbReference type="NCBI Taxonomy" id="981085"/>
    <lineage>
        <taxon>Eukaryota</taxon>
        <taxon>Viridiplantae</taxon>
        <taxon>Streptophyta</taxon>
        <taxon>Embryophyta</taxon>
        <taxon>Tracheophyta</taxon>
        <taxon>Spermatophyta</taxon>
        <taxon>Magnoliopsida</taxon>
        <taxon>eudicotyledons</taxon>
        <taxon>Gunneridae</taxon>
        <taxon>Pentapetalae</taxon>
        <taxon>rosids</taxon>
        <taxon>fabids</taxon>
        <taxon>Rosales</taxon>
        <taxon>Moraceae</taxon>
        <taxon>Moreae</taxon>
        <taxon>Morus</taxon>
    </lineage>
</organism>
<dbReference type="GO" id="GO:0005666">
    <property type="term" value="C:RNA polymerase III complex"/>
    <property type="evidence" value="ECO:0007669"/>
    <property type="project" value="InterPro"/>
</dbReference>
<evidence type="ECO:0000313" key="6">
    <source>
        <dbReference type="EMBL" id="EXB38927.1"/>
    </source>
</evidence>
<keyword evidence="7" id="KW-1185">Reference proteome</keyword>
<gene>
    <name evidence="6" type="ORF">L484_027362</name>
</gene>
<keyword evidence="4" id="KW-0539">Nucleus</keyword>
<dbReference type="EMBL" id="KE343704">
    <property type="protein sequence ID" value="EXB38927.1"/>
    <property type="molecule type" value="Genomic_DNA"/>
</dbReference>
<dbReference type="PANTHER" id="PTHR13408">
    <property type="entry name" value="DNA-DIRECTED RNA POLYMERASE III"/>
    <property type="match status" value="1"/>
</dbReference>
<comment type="subcellular location">
    <subcellularLocation>
        <location evidence="1">Nucleus</location>
    </subcellularLocation>
</comment>
<dbReference type="Proteomes" id="UP000030645">
    <property type="component" value="Unassembled WGS sequence"/>
</dbReference>
<feature type="region of interest" description="Disordered" evidence="5">
    <location>
        <begin position="1"/>
        <end position="34"/>
    </location>
</feature>
<dbReference type="Pfam" id="PF05132">
    <property type="entry name" value="RNA_pol_Rpc4"/>
    <property type="match status" value="1"/>
</dbReference>
<proteinExistence type="predicted"/>
<sequence length="328" mass="35896">MDPATLKSEPDAPRKRRFMPKAPPSRVPKAEVKAEVVEETDADQARVLLRRFNEGSTRAKPKVEKKVAAAQVAFGYGGASNTIRSYGVPKGGYRNSQGPPATRMLFTSAAFLSTVNKSFPMHDIKNHVLTDGAFPSGTRQEKEYKEPWDYYSYYPSTLPFRRPHSGNPEFLDEEEFGADTETINYDETSAKAATELGLVEENPETSMILLQLPPIMPLMKRSANTAAGQEATKSSPAPVVAQATHKACALHELPAGFMGKMLVYRSGAIKLKIGDTLYDVSSGMDCVFSQDVVAINTVEKHCCAVGELKKRAAITPDVDFILQSMADL</sequence>
<dbReference type="STRING" id="981085.W9R687"/>